<evidence type="ECO:0000259" key="13">
    <source>
        <dbReference type="Pfam" id="PF02931"/>
    </source>
</evidence>
<dbReference type="Proteomes" id="UP000887568">
    <property type="component" value="Unplaced"/>
</dbReference>
<sequence>MTHFVSKSLVFVITFFIGIVGCKSASNSSQLILDEILKDYDYRVRPNSTNAPVVVTVELGVERIGDISESAMEFSATVFVIEKWTDERLQFKDKDPIRLSGDDIYRIWIPDLFFPFEAEAKLHEVTIPNQRVVLYHDGQVKLILRATLKLACPMDLTRIPMDEQSCDITMLSYQYASTDLVLQIAEEDFQLPGEPELSRFRVIGKETKMYDIQYGLEVHSCAKAIINLQRRLETYALTVYMPSILLVSIAWMSFWIDPKAVPARVTLGVTLNLSLNTMSSGTAEVMPVGGGVKALDVWLIVCQAFVFMALVEYTVANSSMTNEYYKQLKYRKAQRKQQSMKKSPDGELPAEEKLQEYNSKTEDPVELAYVWDKAFRYAFIICFLIFNGIYWFAYLYM</sequence>
<dbReference type="AlphaFoldDB" id="A0A914A4Q7"/>
<dbReference type="PANTHER" id="PTHR18945">
    <property type="entry name" value="NEUROTRANSMITTER GATED ION CHANNEL"/>
    <property type="match status" value="1"/>
</dbReference>
<dbReference type="PROSITE" id="PS51257">
    <property type="entry name" value="PROKAR_LIPOPROTEIN"/>
    <property type="match status" value="1"/>
</dbReference>
<dbReference type="InterPro" id="IPR038050">
    <property type="entry name" value="Neuro_actylchol_rec"/>
</dbReference>
<keyword evidence="5 11" id="KW-0812">Transmembrane</keyword>
<keyword evidence="3" id="KW-0813">Transport</keyword>
<dbReference type="Gene3D" id="2.70.170.10">
    <property type="entry name" value="Neurotransmitter-gated ion-channel ligand-binding domain"/>
    <property type="match status" value="1"/>
</dbReference>
<feature type="transmembrane region" description="Helical" evidence="11">
    <location>
        <begin position="235"/>
        <end position="256"/>
    </location>
</feature>
<dbReference type="Pfam" id="PF02931">
    <property type="entry name" value="Neur_chan_LBD"/>
    <property type="match status" value="1"/>
</dbReference>
<evidence type="ECO:0000256" key="8">
    <source>
        <dbReference type="ARBA" id="ARBA00023065"/>
    </source>
</evidence>
<keyword evidence="16" id="KW-1185">Reference proteome</keyword>
<evidence type="ECO:0000313" key="15">
    <source>
        <dbReference type="EnsemblMetazoa" id="XP_038058534.1"/>
    </source>
</evidence>
<name>A0A914A4Q7_PATMI</name>
<dbReference type="OrthoDB" id="407674at2759"/>
<evidence type="ECO:0000256" key="4">
    <source>
        <dbReference type="ARBA" id="ARBA00022475"/>
    </source>
</evidence>
<reference evidence="15" key="1">
    <citation type="submission" date="2022-11" db="UniProtKB">
        <authorList>
            <consortium name="EnsemblMetazoa"/>
        </authorList>
    </citation>
    <scope>IDENTIFICATION</scope>
</reference>
<keyword evidence="7 11" id="KW-1133">Transmembrane helix</keyword>
<dbReference type="EnsemblMetazoa" id="XM_038202606.1">
    <property type="protein sequence ID" value="XP_038058534.1"/>
    <property type="gene ID" value="LOC119729815"/>
</dbReference>
<evidence type="ECO:0000313" key="16">
    <source>
        <dbReference type="Proteomes" id="UP000887568"/>
    </source>
</evidence>
<evidence type="ECO:0000256" key="7">
    <source>
        <dbReference type="ARBA" id="ARBA00022989"/>
    </source>
</evidence>
<dbReference type="InterPro" id="IPR036734">
    <property type="entry name" value="Neur_chan_lig-bd_sf"/>
</dbReference>
<dbReference type="OMA" id="NIDWHDE"/>
<dbReference type="PRINTS" id="PR00252">
    <property type="entry name" value="NRIONCHANNEL"/>
</dbReference>
<dbReference type="InterPro" id="IPR006202">
    <property type="entry name" value="Neur_chan_lig-bd"/>
</dbReference>
<keyword evidence="4" id="KW-1003">Cell membrane</keyword>
<dbReference type="InterPro" id="IPR036719">
    <property type="entry name" value="Neuro-gated_channel_TM_sf"/>
</dbReference>
<comment type="subcellular location">
    <subcellularLocation>
        <location evidence="2">Cell membrane</location>
    </subcellularLocation>
    <subcellularLocation>
        <location evidence="1">Membrane</location>
        <topology evidence="1">Multi-pass membrane protein</topology>
    </subcellularLocation>
</comment>
<keyword evidence="10" id="KW-0407">Ion channel</keyword>
<feature type="domain" description="Neurotransmitter-gated ion-channel transmembrane" evidence="14">
    <location>
        <begin position="239"/>
        <end position="347"/>
    </location>
</feature>
<dbReference type="Pfam" id="PF02932">
    <property type="entry name" value="Neur_chan_memb"/>
    <property type="match status" value="1"/>
</dbReference>
<keyword evidence="8" id="KW-0406">Ion transport</keyword>
<dbReference type="Gene3D" id="1.20.58.390">
    <property type="entry name" value="Neurotransmitter-gated ion-channel transmembrane domain"/>
    <property type="match status" value="1"/>
</dbReference>
<dbReference type="SUPFAM" id="SSF90112">
    <property type="entry name" value="Neurotransmitter-gated ion-channel transmembrane pore"/>
    <property type="match status" value="1"/>
</dbReference>
<organism evidence="15 16">
    <name type="scientific">Patiria miniata</name>
    <name type="common">Bat star</name>
    <name type="synonym">Asterina miniata</name>
    <dbReference type="NCBI Taxonomy" id="46514"/>
    <lineage>
        <taxon>Eukaryota</taxon>
        <taxon>Metazoa</taxon>
        <taxon>Echinodermata</taxon>
        <taxon>Eleutherozoa</taxon>
        <taxon>Asterozoa</taxon>
        <taxon>Asteroidea</taxon>
        <taxon>Valvatacea</taxon>
        <taxon>Valvatida</taxon>
        <taxon>Asterinidae</taxon>
        <taxon>Patiria</taxon>
    </lineage>
</organism>
<dbReference type="CDD" id="cd19049">
    <property type="entry name" value="LGIC_TM_anion"/>
    <property type="match status" value="1"/>
</dbReference>
<dbReference type="InterPro" id="IPR006201">
    <property type="entry name" value="Neur_channel"/>
</dbReference>
<feature type="transmembrane region" description="Helical" evidence="11">
    <location>
        <begin position="295"/>
        <end position="316"/>
    </location>
</feature>
<evidence type="ECO:0000256" key="6">
    <source>
        <dbReference type="ARBA" id="ARBA00022729"/>
    </source>
</evidence>
<dbReference type="SUPFAM" id="SSF63712">
    <property type="entry name" value="Nicotinic receptor ligand binding domain-like"/>
    <property type="match status" value="1"/>
</dbReference>
<evidence type="ECO:0000256" key="10">
    <source>
        <dbReference type="ARBA" id="ARBA00023303"/>
    </source>
</evidence>
<dbReference type="InterPro" id="IPR006029">
    <property type="entry name" value="Neurotrans-gated_channel_TM"/>
</dbReference>
<evidence type="ECO:0000256" key="2">
    <source>
        <dbReference type="ARBA" id="ARBA00004236"/>
    </source>
</evidence>
<dbReference type="InterPro" id="IPR006028">
    <property type="entry name" value="GABAA/Glycine_rcpt"/>
</dbReference>
<evidence type="ECO:0000256" key="1">
    <source>
        <dbReference type="ARBA" id="ARBA00004141"/>
    </source>
</evidence>
<evidence type="ECO:0000256" key="12">
    <source>
        <dbReference type="SAM" id="SignalP"/>
    </source>
</evidence>
<proteinExistence type="predicted"/>
<evidence type="ECO:0000259" key="14">
    <source>
        <dbReference type="Pfam" id="PF02932"/>
    </source>
</evidence>
<feature type="transmembrane region" description="Helical" evidence="11">
    <location>
        <begin position="374"/>
        <end position="396"/>
    </location>
</feature>
<dbReference type="RefSeq" id="XP_038058534.1">
    <property type="nucleotide sequence ID" value="XM_038202606.1"/>
</dbReference>
<accession>A0A914A4Q7</accession>
<keyword evidence="9 11" id="KW-0472">Membrane</keyword>
<dbReference type="GO" id="GO:0005886">
    <property type="term" value="C:plasma membrane"/>
    <property type="evidence" value="ECO:0007669"/>
    <property type="project" value="UniProtKB-SubCell"/>
</dbReference>
<dbReference type="GO" id="GO:0005230">
    <property type="term" value="F:extracellular ligand-gated monoatomic ion channel activity"/>
    <property type="evidence" value="ECO:0007669"/>
    <property type="project" value="InterPro"/>
</dbReference>
<feature type="signal peptide" evidence="12">
    <location>
        <begin position="1"/>
        <end position="25"/>
    </location>
</feature>
<evidence type="ECO:0000256" key="3">
    <source>
        <dbReference type="ARBA" id="ARBA00022448"/>
    </source>
</evidence>
<protein>
    <submittedName>
        <fullName evidence="15">Uncharacterized protein</fullName>
    </submittedName>
</protein>
<dbReference type="GO" id="GO:0004888">
    <property type="term" value="F:transmembrane signaling receptor activity"/>
    <property type="evidence" value="ECO:0007669"/>
    <property type="project" value="InterPro"/>
</dbReference>
<dbReference type="NCBIfam" id="TIGR00860">
    <property type="entry name" value="LIC"/>
    <property type="match status" value="1"/>
</dbReference>
<evidence type="ECO:0000256" key="11">
    <source>
        <dbReference type="SAM" id="Phobius"/>
    </source>
</evidence>
<dbReference type="GeneID" id="119729815"/>
<feature type="chain" id="PRO_5037148706" evidence="12">
    <location>
        <begin position="26"/>
        <end position="397"/>
    </location>
</feature>
<evidence type="ECO:0000256" key="9">
    <source>
        <dbReference type="ARBA" id="ARBA00023136"/>
    </source>
</evidence>
<dbReference type="PRINTS" id="PR00253">
    <property type="entry name" value="GABAARECEPTR"/>
</dbReference>
<feature type="domain" description="Neurotransmitter-gated ion-channel ligand-binding" evidence="13">
    <location>
        <begin position="32"/>
        <end position="207"/>
    </location>
</feature>
<keyword evidence="6 12" id="KW-0732">Signal</keyword>
<evidence type="ECO:0000256" key="5">
    <source>
        <dbReference type="ARBA" id="ARBA00022692"/>
    </source>
</evidence>